<organism evidence="1 2">
    <name type="scientific">Steinernema glaseri</name>
    <dbReference type="NCBI Taxonomy" id="37863"/>
    <lineage>
        <taxon>Eukaryota</taxon>
        <taxon>Metazoa</taxon>
        <taxon>Ecdysozoa</taxon>
        <taxon>Nematoda</taxon>
        <taxon>Chromadorea</taxon>
        <taxon>Rhabditida</taxon>
        <taxon>Tylenchina</taxon>
        <taxon>Panagrolaimomorpha</taxon>
        <taxon>Strongyloidoidea</taxon>
        <taxon>Steinernematidae</taxon>
        <taxon>Steinernema</taxon>
    </lineage>
</organism>
<name>A0A1I7YPS7_9BILA</name>
<dbReference type="ESTHER" id="9bila-a0a1i7yps7">
    <property type="family name" value="Duf_1057"/>
</dbReference>
<dbReference type="InterPro" id="IPR010463">
    <property type="entry name" value="DUF1057"/>
</dbReference>
<evidence type="ECO:0000313" key="2">
    <source>
        <dbReference type="WBParaSite" id="L893_g1847.t1"/>
    </source>
</evidence>
<dbReference type="WBParaSite" id="L893_g1847.t1">
    <property type="protein sequence ID" value="L893_g1847.t1"/>
    <property type="gene ID" value="L893_g1847"/>
</dbReference>
<dbReference type="SUPFAM" id="SSF53474">
    <property type="entry name" value="alpha/beta-Hydrolases"/>
    <property type="match status" value="1"/>
</dbReference>
<dbReference type="Pfam" id="PF06342">
    <property type="entry name" value="DUF1057"/>
    <property type="match status" value="1"/>
</dbReference>
<dbReference type="PANTHER" id="PTHR47533:SF4">
    <property type="entry name" value="AB HYDROLASE-1 DOMAIN-CONTAINING PROTEIN"/>
    <property type="match status" value="1"/>
</dbReference>
<dbReference type="Gene3D" id="3.40.50.1820">
    <property type="entry name" value="alpha/beta hydrolase"/>
    <property type="match status" value="1"/>
</dbReference>
<evidence type="ECO:0000313" key="1">
    <source>
        <dbReference type="Proteomes" id="UP000095287"/>
    </source>
</evidence>
<dbReference type="InterPro" id="IPR029058">
    <property type="entry name" value="AB_hydrolase_fold"/>
</dbReference>
<sequence length="313" mass="35116">MIRSTFTVASSVPRRLLSFSSTTMASGPYSFNVNLQLNLKPLGSNDFLRTERISFENDGNRYEVDVVLQDTLPEGSPKGTVIATGGSPGSHRDFRYISNHLQKMGIRYVGINFSGYGDTTWNPKLQQTWQERLAYVQAVVDKLQLKENLVFMGHSMGTEPALKAAVQNKDKTAGIVLVNPIGFHPHRALRPFFKIQAMYYFWRLRSIFGGVIDKIVARSEFDTSVVQADFPQQKPFVEKFNETKMRGLLACAGKDPYIGMDTSTEFVSAFKSRADLTDKASKYKVSAVIVSRLQNLPSETPVVILRRLESRLG</sequence>
<dbReference type="AlphaFoldDB" id="A0A1I7YPS7"/>
<accession>A0A1I7YPS7</accession>
<proteinExistence type="predicted"/>
<reference evidence="2" key="1">
    <citation type="submission" date="2016-11" db="UniProtKB">
        <authorList>
            <consortium name="WormBaseParasite"/>
        </authorList>
    </citation>
    <scope>IDENTIFICATION</scope>
</reference>
<protein>
    <submittedName>
        <fullName evidence="2">Hydrolase_4 domain-containing protein</fullName>
    </submittedName>
</protein>
<keyword evidence="1" id="KW-1185">Reference proteome</keyword>
<dbReference type="PANTHER" id="PTHR47533">
    <property type="entry name" value="PROTEIN CBG21859"/>
    <property type="match status" value="1"/>
</dbReference>
<dbReference type="Proteomes" id="UP000095287">
    <property type="component" value="Unplaced"/>
</dbReference>